<keyword evidence="4" id="KW-1185">Reference proteome</keyword>
<reference evidence="3 4" key="1">
    <citation type="submission" date="2020-04" db="EMBL/GenBank/DDBJ databases">
        <title>MicrobeNet Type strains.</title>
        <authorList>
            <person name="Nicholson A.C."/>
        </authorList>
    </citation>
    <scope>NUCLEOTIDE SEQUENCE [LARGE SCALE GENOMIC DNA]</scope>
    <source>
        <strain evidence="3 4">ATCC BAA-787</strain>
    </source>
</reference>
<proteinExistence type="predicted"/>
<comment type="caution">
    <text evidence="3">The sequence shown here is derived from an EMBL/GenBank/DDBJ whole genome shotgun (WGS) entry which is preliminary data.</text>
</comment>
<evidence type="ECO:0000313" key="3">
    <source>
        <dbReference type="EMBL" id="NKY39129.1"/>
    </source>
</evidence>
<gene>
    <name evidence="3" type="ORF">HGA02_06135</name>
</gene>
<keyword evidence="2" id="KW-0472">Membrane</keyword>
<dbReference type="Proteomes" id="UP000777774">
    <property type="component" value="Unassembled WGS sequence"/>
</dbReference>
<sequence length="86" mass="8948">MSPPTPDRPARGPSGPPRARPVAWTTGARRRDPLDATTVVVLSLGALALLVTVMTWVAIAVFGMLAAPDRGEPPPDVPSQTEPGRG</sequence>
<organism evidence="3 4">
    <name type="scientific">Cellulomonas septica</name>
    <dbReference type="NCBI Taxonomy" id="285080"/>
    <lineage>
        <taxon>Bacteria</taxon>
        <taxon>Bacillati</taxon>
        <taxon>Actinomycetota</taxon>
        <taxon>Actinomycetes</taxon>
        <taxon>Micrococcales</taxon>
        <taxon>Cellulomonadaceae</taxon>
        <taxon>Cellulomonas</taxon>
    </lineage>
</organism>
<keyword evidence="2" id="KW-0812">Transmembrane</keyword>
<feature type="region of interest" description="Disordered" evidence="1">
    <location>
        <begin position="67"/>
        <end position="86"/>
    </location>
</feature>
<evidence type="ECO:0000313" key="4">
    <source>
        <dbReference type="Proteomes" id="UP000777774"/>
    </source>
</evidence>
<accession>A0ABX1JXW2</accession>
<dbReference type="EMBL" id="JAAXOY010000104">
    <property type="protein sequence ID" value="NKY39129.1"/>
    <property type="molecule type" value="Genomic_DNA"/>
</dbReference>
<evidence type="ECO:0000256" key="1">
    <source>
        <dbReference type="SAM" id="MobiDB-lite"/>
    </source>
</evidence>
<keyword evidence="2" id="KW-1133">Transmembrane helix</keyword>
<feature type="region of interest" description="Disordered" evidence="1">
    <location>
        <begin position="1"/>
        <end position="31"/>
    </location>
</feature>
<feature type="transmembrane region" description="Helical" evidence="2">
    <location>
        <begin position="39"/>
        <end position="67"/>
    </location>
</feature>
<evidence type="ECO:0000256" key="2">
    <source>
        <dbReference type="SAM" id="Phobius"/>
    </source>
</evidence>
<name>A0ABX1JXW2_9CELL</name>
<protein>
    <submittedName>
        <fullName evidence="3">Uncharacterized protein</fullName>
    </submittedName>
</protein>